<accession>A0AAV4XPG5</accession>
<proteinExistence type="predicted"/>
<dbReference type="EMBL" id="BPLR01000583">
    <property type="protein sequence ID" value="GIY95820.1"/>
    <property type="molecule type" value="Genomic_DNA"/>
</dbReference>
<evidence type="ECO:0000313" key="2">
    <source>
        <dbReference type="Proteomes" id="UP001054945"/>
    </source>
</evidence>
<protein>
    <submittedName>
        <fullName evidence="1">Uncharacterized protein</fullName>
    </submittedName>
</protein>
<keyword evidence="2" id="KW-1185">Reference proteome</keyword>
<reference evidence="1 2" key="1">
    <citation type="submission" date="2021-06" db="EMBL/GenBank/DDBJ databases">
        <title>Caerostris extrusa draft genome.</title>
        <authorList>
            <person name="Kono N."/>
            <person name="Arakawa K."/>
        </authorList>
    </citation>
    <scope>NUCLEOTIDE SEQUENCE [LARGE SCALE GENOMIC DNA]</scope>
</reference>
<dbReference type="Proteomes" id="UP001054945">
    <property type="component" value="Unassembled WGS sequence"/>
</dbReference>
<sequence>MGRYAALSRLAPETWNGAGNAPAIKKELQTLPFLKTQLTSSISMRIDPISFVSAFRTIKAMLGKDSVQEKTTCIRFRTRKGYAGYKIPYKKRLCWV</sequence>
<comment type="caution">
    <text evidence="1">The sequence shown here is derived from an EMBL/GenBank/DDBJ whole genome shotgun (WGS) entry which is preliminary data.</text>
</comment>
<name>A0AAV4XPG5_CAEEX</name>
<gene>
    <name evidence="1" type="ORF">CEXT_308611</name>
</gene>
<evidence type="ECO:0000313" key="1">
    <source>
        <dbReference type="EMBL" id="GIY95820.1"/>
    </source>
</evidence>
<dbReference type="AlphaFoldDB" id="A0AAV4XPG5"/>
<organism evidence="1 2">
    <name type="scientific">Caerostris extrusa</name>
    <name type="common">Bark spider</name>
    <name type="synonym">Caerostris bankana</name>
    <dbReference type="NCBI Taxonomy" id="172846"/>
    <lineage>
        <taxon>Eukaryota</taxon>
        <taxon>Metazoa</taxon>
        <taxon>Ecdysozoa</taxon>
        <taxon>Arthropoda</taxon>
        <taxon>Chelicerata</taxon>
        <taxon>Arachnida</taxon>
        <taxon>Araneae</taxon>
        <taxon>Araneomorphae</taxon>
        <taxon>Entelegynae</taxon>
        <taxon>Araneoidea</taxon>
        <taxon>Araneidae</taxon>
        <taxon>Caerostris</taxon>
    </lineage>
</organism>